<evidence type="ECO:0008006" key="4">
    <source>
        <dbReference type="Google" id="ProtNLM"/>
    </source>
</evidence>
<evidence type="ECO:0000313" key="2">
    <source>
        <dbReference type="EMBL" id="MEJ5094735.1"/>
    </source>
</evidence>
<sequence>MTTNGNNTTASTNTSADTQGDAGTLAHLRESASHAYESTRESAATAAARASEGIEANPLAVLAGGIALGAILGALLPKSESEQKVLGPLGKRLSETAAAAATAAREAGKEQLTSAIPDKDAAKESLKKAFGNVVEAAKDGGKTAATGSSAA</sequence>
<accession>A0ABU8Q640</accession>
<feature type="region of interest" description="Disordered" evidence="1">
    <location>
        <begin position="101"/>
        <end position="120"/>
    </location>
</feature>
<dbReference type="Proteomes" id="UP001380365">
    <property type="component" value="Unassembled WGS sequence"/>
</dbReference>
<protein>
    <recommendedName>
        <fullName evidence="4">DUF883 family protein</fullName>
    </recommendedName>
</protein>
<dbReference type="EMBL" id="JBBGZA010000001">
    <property type="protein sequence ID" value="MEJ5094735.1"/>
    <property type="molecule type" value="Genomic_DNA"/>
</dbReference>
<feature type="compositionally biased region" description="Basic and acidic residues" evidence="1">
    <location>
        <begin position="27"/>
        <end position="40"/>
    </location>
</feature>
<organism evidence="2 3">
    <name type="scientific">Sphingomonas molluscorum</name>
    <dbReference type="NCBI Taxonomy" id="418184"/>
    <lineage>
        <taxon>Bacteria</taxon>
        <taxon>Pseudomonadati</taxon>
        <taxon>Pseudomonadota</taxon>
        <taxon>Alphaproteobacteria</taxon>
        <taxon>Sphingomonadales</taxon>
        <taxon>Sphingomonadaceae</taxon>
        <taxon>Sphingomonas</taxon>
    </lineage>
</organism>
<name>A0ABU8Q640_9SPHN</name>
<comment type="caution">
    <text evidence="2">The sequence shown here is derived from an EMBL/GenBank/DDBJ whole genome shotgun (WGS) entry which is preliminary data.</text>
</comment>
<evidence type="ECO:0000313" key="3">
    <source>
        <dbReference type="Proteomes" id="UP001380365"/>
    </source>
</evidence>
<keyword evidence="3" id="KW-1185">Reference proteome</keyword>
<feature type="region of interest" description="Disordered" evidence="1">
    <location>
        <begin position="1"/>
        <end position="50"/>
    </location>
</feature>
<evidence type="ECO:0000256" key="1">
    <source>
        <dbReference type="SAM" id="MobiDB-lite"/>
    </source>
</evidence>
<reference evidence="2 3" key="1">
    <citation type="submission" date="2023-12" db="EMBL/GenBank/DDBJ databases">
        <title>Gut-associated functions are favored during microbiome assembly across C. elegans life.</title>
        <authorList>
            <person name="Zimmermann J."/>
        </authorList>
    </citation>
    <scope>NUCLEOTIDE SEQUENCE [LARGE SCALE GENOMIC DNA]</scope>
    <source>
        <strain evidence="2 3">JUb134</strain>
    </source>
</reference>
<proteinExistence type="predicted"/>
<dbReference type="RefSeq" id="WP_239435908.1">
    <property type="nucleotide sequence ID" value="NZ_BAAAEL010000006.1"/>
</dbReference>
<gene>
    <name evidence="2" type="ORF">WH159_09310</name>
</gene>
<feature type="compositionally biased region" description="Low complexity" evidence="1">
    <location>
        <begin position="1"/>
        <end position="18"/>
    </location>
</feature>
<feature type="compositionally biased region" description="Low complexity" evidence="1">
    <location>
        <begin position="41"/>
        <end position="50"/>
    </location>
</feature>